<keyword evidence="12" id="KW-1185">Reference proteome</keyword>
<keyword evidence="5" id="KW-0441">Lipid A biosynthesis</keyword>
<dbReference type="EC" id="2.4.1.182" evidence="2 10"/>
<keyword evidence="6 11" id="KW-0328">Glycosyltransferase</keyword>
<keyword evidence="4" id="KW-0444">Lipid biosynthesis</keyword>
<comment type="function">
    <text evidence="1">Condensation of UDP-2,3-diacylglucosamine and 2,3-diacylglucosamine-1-phosphate to form lipid A disaccharide, a precursor of lipid A, a phosphorylated glycolipid that anchors the lipopolysaccharide to the outer membrane of the cell.</text>
</comment>
<evidence type="ECO:0000256" key="8">
    <source>
        <dbReference type="ARBA" id="ARBA00023098"/>
    </source>
</evidence>
<name>A0ABX8Z0C8_9BACT</name>
<evidence type="ECO:0000256" key="3">
    <source>
        <dbReference type="ARBA" id="ARBA00020902"/>
    </source>
</evidence>
<evidence type="ECO:0000256" key="4">
    <source>
        <dbReference type="ARBA" id="ARBA00022516"/>
    </source>
</evidence>
<evidence type="ECO:0000313" key="12">
    <source>
        <dbReference type="Proteomes" id="UP000822862"/>
    </source>
</evidence>
<accession>A0ABX8Z0C8</accession>
<protein>
    <recommendedName>
        <fullName evidence="3 10">Lipid-A-disaccharide synthase</fullName>
        <ecNumber evidence="2 10">2.4.1.182</ecNumber>
    </recommendedName>
</protein>
<evidence type="ECO:0000256" key="2">
    <source>
        <dbReference type="ARBA" id="ARBA00012687"/>
    </source>
</evidence>
<organism evidence="11 12">
    <name type="scientific">Candidatus Rhabdochlamydia porcellionis</name>
    <dbReference type="NCBI Taxonomy" id="225148"/>
    <lineage>
        <taxon>Bacteria</taxon>
        <taxon>Pseudomonadati</taxon>
        <taxon>Chlamydiota</taxon>
        <taxon>Chlamydiia</taxon>
        <taxon>Parachlamydiales</taxon>
        <taxon>Candidatus Rhabdochlamydiaceae</taxon>
        <taxon>Candidatus Rhabdochlamydia</taxon>
    </lineage>
</organism>
<keyword evidence="8" id="KW-0443">Lipid metabolism</keyword>
<dbReference type="GO" id="GO:0008915">
    <property type="term" value="F:lipid-A-disaccharide synthase activity"/>
    <property type="evidence" value="ECO:0007669"/>
    <property type="project" value="UniProtKB-EC"/>
</dbReference>
<evidence type="ECO:0000256" key="9">
    <source>
        <dbReference type="ARBA" id="ARBA00048975"/>
    </source>
</evidence>
<sequence length="375" mass="43214">MPCDLFMFCGEPSGDLHAESLLAELKVKKPTLSIFGVTGPRMRYQGVNSVLAMEELQVMGFIDVFCAFPKLVRMFYKVVNAILSLQPKIVFTIDYPGFSLRLHRYLKKRGFKGQIVHFICPSVWAWGKHRIAFMEKHLDHLFTILPFESQIFRKLPTQYVGHPLNFRIQSYNYQNLDLPKDKQIIALFPGSRSKEIERNLPLYLDTCRHLCINKPNLHIALSVAQPKFHSQILFILQKKNWNHPITFVPSTHSYELMQKTHLAIAKSGTITLELALHFVPTVVTYGLSKLDLIVARDLLRIRLPFYCLVNIIANQEIFPELIGPYFTSTSLLSRMYHLLENHPSYREKCKHIVTLLGTANTAKEVSKQICLMLSN</sequence>
<dbReference type="SUPFAM" id="SSF53756">
    <property type="entry name" value="UDP-Glycosyltransferase/glycogen phosphorylase"/>
    <property type="match status" value="1"/>
</dbReference>
<reference evidence="11 12" key="1">
    <citation type="submission" date="2021-05" db="EMBL/GenBank/DDBJ databases">
        <title>Ecology and evolution of chlamydial symbionts of arthropods.</title>
        <authorList>
            <person name="Halter T."/>
            <person name="Sixt B.S."/>
            <person name="Toenshoff E.R."/>
            <person name="Koestlbacher S."/>
            <person name="Schulz F."/>
            <person name="Kostanjsek R."/>
            <person name="Collingro A."/>
            <person name="Hendrickx F."/>
            <person name="Horn M."/>
        </authorList>
    </citation>
    <scope>NUCLEOTIDE SEQUENCE [LARGE SCALE GENOMIC DNA]</scope>
    <source>
        <strain evidence="11 12">15C</strain>
    </source>
</reference>
<gene>
    <name evidence="11" type="ORF">RHAB15C_0001006</name>
</gene>
<evidence type="ECO:0000256" key="7">
    <source>
        <dbReference type="ARBA" id="ARBA00022679"/>
    </source>
</evidence>
<evidence type="ECO:0000256" key="6">
    <source>
        <dbReference type="ARBA" id="ARBA00022676"/>
    </source>
</evidence>
<dbReference type="PANTHER" id="PTHR30372:SF4">
    <property type="entry name" value="LIPID-A-DISACCHARIDE SYNTHASE, MITOCHONDRIAL-RELATED"/>
    <property type="match status" value="1"/>
</dbReference>
<evidence type="ECO:0000256" key="5">
    <source>
        <dbReference type="ARBA" id="ARBA00022556"/>
    </source>
</evidence>
<dbReference type="Proteomes" id="UP000822862">
    <property type="component" value="Chromosome"/>
</dbReference>
<proteinExistence type="predicted"/>
<dbReference type="Pfam" id="PF02684">
    <property type="entry name" value="LpxB"/>
    <property type="match status" value="1"/>
</dbReference>
<keyword evidence="7 11" id="KW-0808">Transferase</keyword>
<dbReference type="NCBIfam" id="TIGR00215">
    <property type="entry name" value="lpxB"/>
    <property type="match status" value="1"/>
</dbReference>
<evidence type="ECO:0000313" key="11">
    <source>
        <dbReference type="EMBL" id="QZA59121.1"/>
    </source>
</evidence>
<dbReference type="InterPro" id="IPR003835">
    <property type="entry name" value="Glyco_trans_19"/>
</dbReference>
<dbReference type="PANTHER" id="PTHR30372">
    <property type="entry name" value="LIPID-A-DISACCHARIDE SYNTHASE"/>
    <property type="match status" value="1"/>
</dbReference>
<evidence type="ECO:0000256" key="10">
    <source>
        <dbReference type="NCBIfam" id="TIGR00215"/>
    </source>
</evidence>
<dbReference type="EMBL" id="CP075585">
    <property type="protein sequence ID" value="QZA59121.1"/>
    <property type="molecule type" value="Genomic_DNA"/>
</dbReference>
<comment type="catalytic activity">
    <reaction evidence="9">
        <text>a lipid X + a UDP-2-N,3-O-bis[(3R)-3-hydroxyacyl]-alpha-D-glucosamine = a lipid A disaccharide + UDP + H(+)</text>
        <dbReference type="Rhea" id="RHEA:67828"/>
        <dbReference type="ChEBI" id="CHEBI:15378"/>
        <dbReference type="ChEBI" id="CHEBI:58223"/>
        <dbReference type="ChEBI" id="CHEBI:137748"/>
        <dbReference type="ChEBI" id="CHEBI:176338"/>
        <dbReference type="ChEBI" id="CHEBI:176343"/>
        <dbReference type="EC" id="2.4.1.182"/>
    </reaction>
</comment>
<evidence type="ECO:0000256" key="1">
    <source>
        <dbReference type="ARBA" id="ARBA00002056"/>
    </source>
</evidence>
<dbReference type="RefSeq" id="WP_194844790.1">
    <property type="nucleotide sequence ID" value="NZ_CP075585.1"/>
</dbReference>